<dbReference type="PROSITE" id="PS51318">
    <property type="entry name" value="TAT"/>
    <property type="match status" value="1"/>
</dbReference>
<dbReference type="AlphaFoldDB" id="A0A845BMW7"/>
<dbReference type="Pfam" id="PF20393">
    <property type="entry name" value="Pro_CA_2"/>
    <property type="match status" value="1"/>
</dbReference>
<organism evidence="1 2">
    <name type="scientific">Craterilacuibacter sinensis</name>
    <dbReference type="NCBI Taxonomy" id="2686017"/>
    <lineage>
        <taxon>Bacteria</taxon>
        <taxon>Pseudomonadati</taxon>
        <taxon>Pseudomonadota</taxon>
        <taxon>Betaproteobacteria</taxon>
        <taxon>Neisseriales</taxon>
        <taxon>Neisseriaceae</taxon>
        <taxon>Craterilacuibacter</taxon>
    </lineage>
</organism>
<name>A0A845BMW7_9NEIS</name>
<dbReference type="RefSeq" id="WP_160795630.1">
    <property type="nucleotide sequence ID" value="NZ_WSSB01000004.1"/>
</dbReference>
<evidence type="ECO:0000313" key="2">
    <source>
        <dbReference type="Proteomes" id="UP000467214"/>
    </source>
</evidence>
<dbReference type="Proteomes" id="UP000467214">
    <property type="component" value="Unassembled WGS sequence"/>
</dbReference>
<dbReference type="InterPro" id="IPR036874">
    <property type="entry name" value="Carbonic_anhydrase_sf"/>
</dbReference>
<evidence type="ECO:0000313" key="1">
    <source>
        <dbReference type="EMBL" id="MXR36538.1"/>
    </source>
</evidence>
<sequence>MCQSQPGYSSRRDFIKLAALGAGAVMLGSFLPRTAFASGQADALLLSCMDYRLVDDTERFMAGKGLKDKYDHVILAGASLGALTGKFPAWNTAFWEHLGVAIKLHQVHKVVLLDHRDCGAYKVVKGEDFGKMPEKETEVHAETLMALRNSIIKQHPALEVECYLMALDGSVEHIIPA</sequence>
<dbReference type="NCBIfam" id="TIGR01409">
    <property type="entry name" value="TAT_signal_seq"/>
    <property type="match status" value="1"/>
</dbReference>
<comment type="caution">
    <text evidence="1">The sequence shown here is derived from an EMBL/GenBank/DDBJ whole genome shotgun (WGS) entry which is preliminary data.</text>
</comment>
<dbReference type="SUPFAM" id="SSF53056">
    <property type="entry name" value="beta-carbonic anhydrase, cab"/>
    <property type="match status" value="1"/>
</dbReference>
<proteinExistence type="predicted"/>
<dbReference type="InterPro" id="IPR019546">
    <property type="entry name" value="TAT_signal_bac_arc"/>
</dbReference>
<dbReference type="Gene3D" id="3.40.1050.10">
    <property type="entry name" value="Carbonic anhydrase"/>
    <property type="match status" value="1"/>
</dbReference>
<accession>A0A845BMW7</accession>
<dbReference type="InterPro" id="IPR046871">
    <property type="entry name" value="Pro_CA_2"/>
</dbReference>
<dbReference type="EMBL" id="WSSB01000004">
    <property type="protein sequence ID" value="MXR36538.1"/>
    <property type="molecule type" value="Genomic_DNA"/>
</dbReference>
<gene>
    <name evidence="1" type="ORF">GQF02_06055</name>
</gene>
<protein>
    <submittedName>
        <fullName evidence="1">Twin-arginine translocation signal domain-containing protein</fullName>
    </submittedName>
</protein>
<dbReference type="GO" id="GO:0008270">
    <property type="term" value="F:zinc ion binding"/>
    <property type="evidence" value="ECO:0007669"/>
    <property type="project" value="InterPro"/>
</dbReference>
<reference evidence="1 2" key="1">
    <citation type="submission" date="2019-12" db="EMBL/GenBank/DDBJ databases">
        <title>Neisseriaceae gen. nov. sp. Genome sequencing and assembly.</title>
        <authorList>
            <person name="Liu Z."/>
            <person name="Li A."/>
        </authorList>
    </citation>
    <scope>NUCLEOTIDE SEQUENCE [LARGE SCALE GENOMIC DNA]</scope>
    <source>
        <strain evidence="1 2">B2N2-7</strain>
    </source>
</reference>
<keyword evidence="2" id="KW-1185">Reference proteome</keyword>
<dbReference type="InterPro" id="IPR006311">
    <property type="entry name" value="TAT_signal"/>
</dbReference>
<dbReference type="GO" id="GO:0004089">
    <property type="term" value="F:carbonate dehydratase activity"/>
    <property type="evidence" value="ECO:0007669"/>
    <property type="project" value="InterPro"/>
</dbReference>